<dbReference type="InterPro" id="IPR018289">
    <property type="entry name" value="MULE_transposase_dom"/>
</dbReference>
<protein>
    <recommendedName>
        <fullName evidence="1">MULE transposase domain-containing protein</fullName>
    </recommendedName>
</protein>
<dbReference type="PANTHER" id="PTHR35385">
    <property type="entry name" value="PROTEIN B, PUTATIVE-RELATED-RELATED"/>
    <property type="match status" value="1"/>
</dbReference>
<dbReference type="EMBL" id="JARKHS020029912">
    <property type="protein sequence ID" value="KAK8762631.1"/>
    <property type="molecule type" value="Genomic_DNA"/>
</dbReference>
<accession>A0AAQ4DJJ1</accession>
<comment type="caution">
    <text evidence="2">The sequence shown here is derived from an EMBL/GenBank/DDBJ whole genome shotgun (WGS) entry which is preliminary data.</text>
</comment>
<keyword evidence="3" id="KW-1185">Reference proteome</keyword>
<feature type="domain" description="MULE transposase" evidence="1">
    <location>
        <begin position="137"/>
        <end position="219"/>
    </location>
</feature>
<dbReference type="PANTHER" id="PTHR35385:SF2">
    <property type="entry name" value="PROTEIN B, PUTATIVE-RELATED"/>
    <property type="match status" value="1"/>
</dbReference>
<evidence type="ECO:0000259" key="1">
    <source>
        <dbReference type="Pfam" id="PF10551"/>
    </source>
</evidence>
<dbReference type="Proteomes" id="UP001321473">
    <property type="component" value="Unassembled WGS sequence"/>
</dbReference>
<proteinExistence type="predicted"/>
<dbReference type="Pfam" id="PF10551">
    <property type="entry name" value="MULE"/>
    <property type="match status" value="1"/>
</dbReference>
<sequence length="278" mass="30900">MLRTSPKTKATFISYFEAGMTPSQAINHHESLLAVQTDGPQLLASGFVNPTKRAVYYMHDHWRTDKYGPCGSPLVKLQEKMPQYAAQGTDVYTSSKADDCWAALVVTPIMRRAQSLESAQELIFVDSTANCDTTKSTVTVLLTATKAGAVPIAVLIHSSQSREGYSLAFQLLKHCYPTCFGNREAPAAFMSDSSRPEKGALRDVWPSAQQLLCHFHILQQSGGGSPLHTIRWTKMTDAASWQPSKRSCIQRPRKNLKKQKQLFAHCLTKTTCKESTRF</sequence>
<gene>
    <name evidence="2" type="ORF">V5799_026101</name>
</gene>
<evidence type="ECO:0000313" key="2">
    <source>
        <dbReference type="EMBL" id="KAK8762631.1"/>
    </source>
</evidence>
<name>A0AAQ4DJJ1_AMBAM</name>
<reference evidence="2 3" key="1">
    <citation type="journal article" date="2023" name="Arcadia Sci">
        <title>De novo assembly of a long-read Amblyomma americanum tick genome.</title>
        <authorList>
            <person name="Chou S."/>
            <person name="Poskanzer K.E."/>
            <person name="Rollins M."/>
            <person name="Thuy-Boun P.S."/>
        </authorList>
    </citation>
    <scope>NUCLEOTIDE SEQUENCE [LARGE SCALE GENOMIC DNA]</scope>
    <source>
        <strain evidence="2">F_SG_1</strain>
        <tissue evidence="2">Salivary glands</tissue>
    </source>
</reference>
<evidence type="ECO:0000313" key="3">
    <source>
        <dbReference type="Proteomes" id="UP001321473"/>
    </source>
</evidence>
<organism evidence="2 3">
    <name type="scientific">Amblyomma americanum</name>
    <name type="common">Lone star tick</name>
    <dbReference type="NCBI Taxonomy" id="6943"/>
    <lineage>
        <taxon>Eukaryota</taxon>
        <taxon>Metazoa</taxon>
        <taxon>Ecdysozoa</taxon>
        <taxon>Arthropoda</taxon>
        <taxon>Chelicerata</taxon>
        <taxon>Arachnida</taxon>
        <taxon>Acari</taxon>
        <taxon>Parasitiformes</taxon>
        <taxon>Ixodida</taxon>
        <taxon>Ixodoidea</taxon>
        <taxon>Ixodidae</taxon>
        <taxon>Amblyomminae</taxon>
        <taxon>Amblyomma</taxon>
    </lineage>
</organism>
<dbReference type="AlphaFoldDB" id="A0AAQ4DJJ1"/>